<dbReference type="Pfam" id="PF13968">
    <property type="entry name" value="DUF4220"/>
    <property type="match status" value="1"/>
</dbReference>
<sequence>MAFSSILYLWNEWNIRGFVILSLLLQIILILFAPLRKKTKNNHIVFLLWLAYLIADSVAAFGIGLISHNEGSSCAHVAEVDRALRAFWASFLLLHLGGPDTITAFSLEDNSLWRRHLLNLTFQVGAAIYVFVQIFPSDKSLVLPTMLIFLAGVIKNVERTLALNLSSLPRLRERVLSQEGSLDDEGDEIADELIGPSVGYSHGEEEAKLAESIVVKHAYYFFQISKAFLTNLIFTYKQREISKAYFHEVSAVDALRVISVELHFIYEVLHTKTLTIRFKWSYFFRFIAFIDVAMAFVLFNRLKKHRLPKLDVKITYLLLFGGIALDVIAVLMLVFSDWTIAEIQWHKIRSSTLCSFLHGLVSTADDLWMPRFGTWKAKPNTKVTYKVLKTPLLFRRWSESICACNLLSKSLEKNPRKMYKRDWHRGNITFSNICSFPFYMAEKTISFFHQAVTSIAGGCGLMKQDGKRSVIANTRYVSTNPFILKLWIFIFEEVRRKSIYPIDEDRSEEGKRREERERERTTGKYKWIYGTDETVEIERTKEIYEARGNWFLRILPSEARLRSLNDCDTEGIHEATDNEFPQNNQNIQGRIEPSILYNYA</sequence>
<keyword evidence="1" id="KW-1133">Transmembrane helix</keyword>
<feature type="transmembrane region" description="Helical" evidence="1">
    <location>
        <begin position="282"/>
        <end position="302"/>
    </location>
</feature>
<feature type="transmembrane region" description="Helical" evidence="1">
    <location>
        <begin position="13"/>
        <end position="32"/>
    </location>
</feature>
<keyword evidence="1" id="KW-0812">Transmembrane</keyword>
<proteinExistence type="predicted"/>
<gene>
    <name evidence="3" type="ORF">ACJRO7_000131</name>
</gene>
<feature type="transmembrane region" description="Helical" evidence="1">
    <location>
        <begin position="314"/>
        <end position="335"/>
    </location>
</feature>
<comment type="caution">
    <text evidence="3">The sequence shown here is derived from an EMBL/GenBank/DDBJ whole genome shotgun (WGS) entry which is preliminary data.</text>
</comment>
<dbReference type="EMBL" id="JBJKBG010000001">
    <property type="protein sequence ID" value="KAL3752677.1"/>
    <property type="molecule type" value="Genomic_DNA"/>
</dbReference>
<feature type="transmembrane region" description="Helical" evidence="1">
    <location>
        <begin position="117"/>
        <end position="135"/>
    </location>
</feature>
<evidence type="ECO:0000313" key="3">
    <source>
        <dbReference type="EMBL" id="KAL3752677.1"/>
    </source>
</evidence>
<evidence type="ECO:0000256" key="1">
    <source>
        <dbReference type="SAM" id="Phobius"/>
    </source>
</evidence>
<organism evidence="3 4">
    <name type="scientific">Eucalyptus globulus</name>
    <name type="common">Tasmanian blue gum</name>
    <dbReference type="NCBI Taxonomy" id="34317"/>
    <lineage>
        <taxon>Eukaryota</taxon>
        <taxon>Viridiplantae</taxon>
        <taxon>Streptophyta</taxon>
        <taxon>Embryophyta</taxon>
        <taxon>Tracheophyta</taxon>
        <taxon>Spermatophyta</taxon>
        <taxon>Magnoliopsida</taxon>
        <taxon>eudicotyledons</taxon>
        <taxon>Gunneridae</taxon>
        <taxon>Pentapetalae</taxon>
        <taxon>rosids</taxon>
        <taxon>malvids</taxon>
        <taxon>Myrtales</taxon>
        <taxon>Myrtaceae</taxon>
        <taxon>Myrtoideae</taxon>
        <taxon>Eucalypteae</taxon>
        <taxon>Eucalyptus</taxon>
    </lineage>
</organism>
<dbReference type="AlphaFoldDB" id="A0ABD3LRY3"/>
<evidence type="ECO:0000313" key="4">
    <source>
        <dbReference type="Proteomes" id="UP001634007"/>
    </source>
</evidence>
<feature type="transmembrane region" description="Helical" evidence="1">
    <location>
        <begin position="86"/>
        <end position="105"/>
    </location>
</feature>
<feature type="domain" description="DUF4220" evidence="2">
    <location>
        <begin position="49"/>
        <end position="408"/>
    </location>
</feature>
<evidence type="ECO:0000259" key="2">
    <source>
        <dbReference type="Pfam" id="PF13968"/>
    </source>
</evidence>
<dbReference type="PANTHER" id="PTHR31325">
    <property type="entry name" value="OS01G0798800 PROTEIN-RELATED"/>
    <property type="match status" value="1"/>
</dbReference>
<protein>
    <recommendedName>
        <fullName evidence="2">DUF4220 domain-containing protein</fullName>
    </recommendedName>
</protein>
<keyword evidence="4" id="KW-1185">Reference proteome</keyword>
<feature type="transmembrane region" description="Helical" evidence="1">
    <location>
        <begin position="44"/>
        <end position="66"/>
    </location>
</feature>
<feature type="transmembrane region" description="Helical" evidence="1">
    <location>
        <begin position="141"/>
        <end position="157"/>
    </location>
</feature>
<dbReference type="Proteomes" id="UP001634007">
    <property type="component" value="Unassembled WGS sequence"/>
</dbReference>
<accession>A0ABD3LRY3</accession>
<name>A0ABD3LRY3_EUCGL</name>
<reference evidence="3 4" key="1">
    <citation type="submission" date="2024-11" db="EMBL/GenBank/DDBJ databases">
        <title>Chromosome-level genome assembly of Eucalyptus globulus Labill. provides insights into its genome evolution.</title>
        <authorList>
            <person name="Li X."/>
        </authorList>
    </citation>
    <scope>NUCLEOTIDE SEQUENCE [LARGE SCALE GENOMIC DNA]</scope>
    <source>
        <strain evidence="3">CL2024</strain>
        <tissue evidence="3">Fresh tender leaves</tissue>
    </source>
</reference>
<dbReference type="InterPro" id="IPR025315">
    <property type="entry name" value="DUF4220"/>
</dbReference>
<keyword evidence="1" id="KW-0472">Membrane</keyword>